<reference evidence="2 3" key="1">
    <citation type="journal article" date="2014" name="Int. J. Syst. Evol. Microbiol.">
        <title>Complete genome sequence of Corynebacterium casei LMG S-19264T (=DSM 44701T), isolated from a smear-ripened cheese.</title>
        <authorList>
            <consortium name="US DOE Joint Genome Institute (JGI-PGF)"/>
            <person name="Walter F."/>
            <person name="Albersmeier A."/>
            <person name="Kalinowski J."/>
            <person name="Ruckert C."/>
        </authorList>
    </citation>
    <scope>NUCLEOTIDE SEQUENCE [LARGE SCALE GENOMIC DNA]</scope>
    <source>
        <strain evidence="2 3">CGMCC 1.15896</strain>
    </source>
</reference>
<comment type="caution">
    <text evidence="2">The sequence shown here is derived from an EMBL/GenBank/DDBJ whole genome shotgun (WGS) entry which is preliminary data.</text>
</comment>
<dbReference type="EMBL" id="BMKB01000002">
    <property type="protein sequence ID" value="GGA45673.1"/>
    <property type="molecule type" value="Genomic_DNA"/>
</dbReference>
<dbReference type="InterPro" id="IPR018772">
    <property type="entry name" value="Transcription_activator_HlyU"/>
</dbReference>
<feature type="region of interest" description="Disordered" evidence="1">
    <location>
        <begin position="1"/>
        <end position="24"/>
    </location>
</feature>
<dbReference type="Pfam" id="PF10115">
    <property type="entry name" value="HlyU"/>
    <property type="match status" value="1"/>
</dbReference>
<keyword evidence="3" id="KW-1185">Reference proteome</keyword>
<evidence type="ECO:0000256" key="1">
    <source>
        <dbReference type="SAM" id="MobiDB-lite"/>
    </source>
</evidence>
<name>A0A916VW74_9HYPH</name>
<proteinExistence type="predicted"/>
<dbReference type="AlphaFoldDB" id="A0A916VW74"/>
<evidence type="ECO:0000313" key="3">
    <source>
        <dbReference type="Proteomes" id="UP000596977"/>
    </source>
</evidence>
<organism evidence="2 3">
    <name type="scientific">Pelagibacterium lentulum</name>
    <dbReference type="NCBI Taxonomy" id="2029865"/>
    <lineage>
        <taxon>Bacteria</taxon>
        <taxon>Pseudomonadati</taxon>
        <taxon>Pseudomonadota</taxon>
        <taxon>Alphaproteobacteria</taxon>
        <taxon>Hyphomicrobiales</taxon>
        <taxon>Devosiaceae</taxon>
        <taxon>Pelagibacterium</taxon>
    </lineage>
</organism>
<evidence type="ECO:0000313" key="2">
    <source>
        <dbReference type="EMBL" id="GGA45673.1"/>
    </source>
</evidence>
<gene>
    <name evidence="2" type="ORF">GCM10011499_14250</name>
</gene>
<evidence type="ECO:0008006" key="4">
    <source>
        <dbReference type="Google" id="ProtNLM"/>
    </source>
</evidence>
<dbReference type="Proteomes" id="UP000596977">
    <property type="component" value="Unassembled WGS sequence"/>
</dbReference>
<dbReference type="RefSeq" id="WP_164734993.1">
    <property type="nucleotide sequence ID" value="NZ_BMKB01000002.1"/>
</dbReference>
<protein>
    <recommendedName>
        <fullName evidence="4">Transcriptional activator HlyU</fullName>
    </recommendedName>
</protein>
<accession>A0A916VW74</accession>
<sequence length="94" mass="10517">MSFWKALFGGKDKEPSKPSVDAQEEHEGFIIKATLMRVGNEYQIAGTIEQEVEGEVKTYSFIRADKFTDKDDAASATLGKARQIIQEQGRTLFS</sequence>